<dbReference type="Proteomes" id="UP001320876">
    <property type="component" value="Unassembled WGS sequence"/>
</dbReference>
<evidence type="ECO:0000256" key="3">
    <source>
        <dbReference type="ARBA" id="ARBA00023136"/>
    </source>
</evidence>
<comment type="subcellular location">
    <subcellularLocation>
        <location evidence="1">Membrane</location>
    </subcellularLocation>
</comment>
<dbReference type="PANTHER" id="PTHR30332">
    <property type="entry name" value="PROBABLE GENERAL SECRETION PATHWAY PROTEIN D"/>
    <property type="match status" value="1"/>
</dbReference>
<evidence type="ECO:0000313" key="8">
    <source>
        <dbReference type="Proteomes" id="UP001320876"/>
    </source>
</evidence>
<protein>
    <recommendedName>
        <fullName evidence="6">Type II/III secretion system secretin-like domain-containing protein</fullName>
    </recommendedName>
</protein>
<feature type="compositionally biased region" description="Pro residues" evidence="5">
    <location>
        <begin position="49"/>
        <end position="59"/>
    </location>
</feature>
<feature type="region of interest" description="Disordered" evidence="5">
    <location>
        <begin position="44"/>
        <end position="86"/>
    </location>
</feature>
<comment type="similarity">
    <text evidence="4">Belongs to the bacterial secretin family.</text>
</comment>
<dbReference type="PANTHER" id="PTHR30332:SF24">
    <property type="entry name" value="SECRETIN GSPD-RELATED"/>
    <property type="match status" value="1"/>
</dbReference>
<evidence type="ECO:0000259" key="6">
    <source>
        <dbReference type="Pfam" id="PF00263"/>
    </source>
</evidence>
<evidence type="ECO:0000256" key="2">
    <source>
        <dbReference type="ARBA" id="ARBA00022729"/>
    </source>
</evidence>
<sequence>MGRILILFAIGAAIWYFALRPKEGGSGSFIGSVTNLIAPKIGPSASKPAPSPVPAPPAGSTPAGTQPTGSGGFPNVPGQPTPQVIPSMSLAAGASNHAPPGAVQGVPSNDVPPVSDVYVMNFRPVPSPEFLQGWERLGVMAIADPVARVVFFRGLAGPCDSFKTALVAMDQLPAGCSVQAWTVYVDRRVEKGFDLVAALGAITGATDTKLTIGPSGLALDVGADRISAALDVIAEGGSVEVVQNPYVRLLNGEPAKVESTQEVPIAETIVSNGISQGSIRYRKVGLQLEVTPTFFANDRVRLGVVQTNGVVGASVQVGGNSVPVIQSQTVSSVADMTVGQTLVLGGVRTTRNVVKKHLIGSSTEISEGALYVILSTYTDEPKAVLVDAPEQPFPAGVLDAPPPLTEPATEGRDWIIGELLPPRDWQSQEKAFLRERRAPAK</sequence>
<name>A0ABT3GD04_9BACT</name>
<dbReference type="RefSeq" id="WP_264485611.1">
    <property type="nucleotide sequence ID" value="NZ_JAPDDT010000001.1"/>
</dbReference>
<evidence type="ECO:0000256" key="1">
    <source>
        <dbReference type="ARBA" id="ARBA00004370"/>
    </source>
</evidence>
<evidence type="ECO:0000256" key="4">
    <source>
        <dbReference type="RuleBase" id="RU004003"/>
    </source>
</evidence>
<gene>
    <name evidence="7" type="ORF">OKA05_02990</name>
</gene>
<feature type="domain" description="Type II/III secretion system secretin-like" evidence="6">
    <location>
        <begin position="235"/>
        <end position="352"/>
    </location>
</feature>
<keyword evidence="8" id="KW-1185">Reference proteome</keyword>
<dbReference type="EMBL" id="JAPDDT010000001">
    <property type="protein sequence ID" value="MCW1921502.1"/>
    <property type="molecule type" value="Genomic_DNA"/>
</dbReference>
<evidence type="ECO:0000313" key="7">
    <source>
        <dbReference type="EMBL" id="MCW1921502.1"/>
    </source>
</evidence>
<dbReference type="InterPro" id="IPR050810">
    <property type="entry name" value="Bact_Secretion_Sys_Channel"/>
</dbReference>
<dbReference type="InterPro" id="IPR004846">
    <property type="entry name" value="T2SS/T3SS_dom"/>
</dbReference>
<organism evidence="7 8">
    <name type="scientific">Luteolibacter arcticus</name>
    <dbReference type="NCBI Taxonomy" id="1581411"/>
    <lineage>
        <taxon>Bacteria</taxon>
        <taxon>Pseudomonadati</taxon>
        <taxon>Verrucomicrobiota</taxon>
        <taxon>Verrucomicrobiia</taxon>
        <taxon>Verrucomicrobiales</taxon>
        <taxon>Verrucomicrobiaceae</taxon>
        <taxon>Luteolibacter</taxon>
    </lineage>
</organism>
<keyword evidence="3" id="KW-0472">Membrane</keyword>
<keyword evidence="2" id="KW-0732">Signal</keyword>
<proteinExistence type="inferred from homology"/>
<comment type="caution">
    <text evidence="7">The sequence shown here is derived from an EMBL/GenBank/DDBJ whole genome shotgun (WGS) entry which is preliminary data.</text>
</comment>
<accession>A0ABT3GD04</accession>
<reference evidence="7 8" key="1">
    <citation type="submission" date="2022-10" db="EMBL/GenBank/DDBJ databases">
        <title>Luteolibacter arcticus strain CCTCC AB 2014275, whole genome shotgun sequencing project.</title>
        <authorList>
            <person name="Zhao G."/>
            <person name="Shen L."/>
        </authorList>
    </citation>
    <scope>NUCLEOTIDE SEQUENCE [LARGE SCALE GENOMIC DNA]</scope>
    <source>
        <strain evidence="7 8">CCTCC AB 2014275</strain>
    </source>
</reference>
<evidence type="ECO:0000256" key="5">
    <source>
        <dbReference type="SAM" id="MobiDB-lite"/>
    </source>
</evidence>
<dbReference type="Pfam" id="PF00263">
    <property type="entry name" value="Secretin"/>
    <property type="match status" value="1"/>
</dbReference>